<dbReference type="GO" id="GO:0006605">
    <property type="term" value="P:protein targeting"/>
    <property type="evidence" value="ECO:0007669"/>
    <property type="project" value="UniProtKB-UniRule"/>
</dbReference>
<keyword evidence="2 8" id="KW-0812">Transmembrane</keyword>
<organism evidence="9">
    <name type="scientific">Staphylothermus marinus</name>
    <dbReference type="NCBI Taxonomy" id="2280"/>
    <lineage>
        <taxon>Archaea</taxon>
        <taxon>Thermoproteota</taxon>
        <taxon>Thermoprotei</taxon>
        <taxon>Desulfurococcales</taxon>
        <taxon>Desulfurococcaceae</taxon>
        <taxon>Staphylothermus</taxon>
    </lineage>
</organism>
<accession>A0A7C4HCK2</accession>
<comment type="subcellular location">
    <subcellularLocation>
        <location evidence="8">Cell membrane</location>
        <topology evidence="8">Single-pass membrane protein</topology>
    </subcellularLocation>
    <subcellularLocation>
        <location evidence="7">Endomembrane system</location>
        <topology evidence="7">Single-pass membrane protein</topology>
    </subcellularLocation>
</comment>
<dbReference type="EMBL" id="DTAN01000095">
    <property type="protein sequence ID" value="HGU65051.1"/>
    <property type="molecule type" value="Genomic_DNA"/>
</dbReference>
<dbReference type="InterPro" id="IPR001901">
    <property type="entry name" value="Translocase_SecE/Sec61-g"/>
</dbReference>
<evidence type="ECO:0000256" key="6">
    <source>
        <dbReference type="ARBA" id="ARBA00023136"/>
    </source>
</evidence>
<gene>
    <name evidence="8" type="primary">secE</name>
    <name evidence="10" type="ORF">ENT92_02385</name>
    <name evidence="9" type="ORF">ENU14_02110</name>
</gene>
<proteinExistence type="inferred from homology"/>
<comment type="similarity">
    <text evidence="8">Belongs to the SecE/SEC61-gamma family.</text>
</comment>
<dbReference type="GO" id="GO:0065002">
    <property type="term" value="P:intracellular protein transmembrane transport"/>
    <property type="evidence" value="ECO:0007669"/>
    <property type="project" value="UniProtKB-UniRule"/>
</dbReference>
<keyword evidence="3 8" id="KW-0653">Protein transport</keyword>
<evidence type="ECO:0000313" key="9">
    <source>
        <dbReference type="EMBL" id="HGM58367.1"/>
    </source>
</evidence>
<evidence type="ECO:0000256" key="1">
    <source>
        <dbReference type="ARBA" id="ARBA00022448"/>
    </source>
</evidence>
<dbReference type="AlphaFoldDB" id="A0A7C4HCK2"/>
<dbReference type="GO" id="GO:0005886">
    <property type="term" value="C:plasma membrane"/>
    <property type="evidence" value="ECO:0007669"/>
    <property type="project" value="UniProtKB-SubCell"/>
</dbReference>
<keyword evidence="1 8" id="KW-0813">Transport</keyword>
<name>A0A7C4HCK2_STAMA</name>
<dbReference type="GO" id="GO:0012505">
    <property type="term" value="C:endomembrane system"/>
    <property type="evidence" value="ECO:0007669"/>
    <property type="project" value="UniProtKB-SubCell"/>
</dbReference>
<dbReference type="GO" id="GO:0008320">
    <property type="term" value="F:protein transmembrane transporter activity"/>
    <property type="evidence" value="ECO:0007669"/>
    <property type="project" value="UniProtKB-UniRule"/>
</dbReference>
<dbReference type="SUPFAM" id="SSF103456">
    <property type="entry name" value="Preprotein translocase SecE subunit"/>
    <property type="match status" value="1"/>
</dbReference>
<keyword evidence="5 8" id="KW-0811">Translocation</keyword>
<comment type="subunit">
    <text evidence="8">Component of the Sec protein translocase complex. Heterotrimer consisting of SecY (alpha), SecG (beta) and SecE (gamma) subunits. The heterotrimers can form oligomers, although 1 heterotrimer is thought to be able to translocate proteins. Interacts with the ribosome. May interact with SecDF, and other proteins may be involved.</text>
</comment>
<dbReference type="GO" id="GO:0009306">
    <property type="term" value="P:protein secretion"/>
    <property type="evidence" value="ECO:0007669"/>
    <property type="project" value="UniProtKB-UniRule"/>
</dbReference>
<comment type="caution">
    <text evidence="9">The sequence shown here is derived from an EMBL/GenBank/DDBJ whole genome shotgun (WGS) entry which is preliminary data.</text>
</comment>
<evidence type="ECO:0000256" key="7">
    <source>
        <dbReference type="ARBA" id="ARBA00037847"/>
    </source>
</evidence>
<evidence type="ECO:0000313" key="10">
    <source>
        <dbReference type="EMBL" id="HGU65051.1"/>
    </source>
</evidence>
<evidence type="ECO:0000256" key="3">
    <source>
        <dbReference type="ARBA" id="ARBA00022927"/>
    </source>
</evidence>
<reference evidence="9" key="1">
    <citation type="journal article" date="2020" name="mSystems">
        <title>Genome- and Community-Level Interaction Insights into Carbon Utilization and Element Cycling Functions of Hydrothermarchaeota in Hydrothermal Sediment.</title>
        <authorList>
            <person name="Zhou Z."/>
            <person name="Liu Y."/>
            <person name="Xu W."/>
            <person name="Pan J."/>
            <person name="Luo Z.H."/>
            <person name="Li M."/>
        </authorList>
    </citation>
    <scope>NUCLEOTIDE SEQUENCE [LARGE SCALE GENOMIC DNA]</scope>
    <source>
        <strain evidence="10">SpSt-622</strain>
        <strain evidence="9">SpSt-642</strain>
    </source>
</reference>
<protein>
    <recommendedName>
        <fullName evidence="8">Protein translocase subunit SecE</fullName>
    </recommendedName>
    <alternativeName>
        <fullName evidence="8">Protein transport protein Sec61 gamma subunit homolog</fullName>
    </alternativeName>
</protein>
<sequence length="59" mass="7014">MGFREIIDAWRRILKLASKPDREEYMINLKMSLLGLFLVGVIAFIIRFLIYTYVFPPFS</sequence>
<dbReference type="InterPro" id="IPR008158">
    <property type="entry name" value="Translocase_Sec61-g"/>
</dbReference>
<dbReference type="Gene3D" id="1.20.5.820">
    <property type="entry name" value="Preprotein translocase SecE subunit"/>
    <property type="match status" value="1"/>
</dbReference>
<dbReference type="NCBIfam" id="TIGR00327">
    <property type="entry name" value="secE_euk_arch"/>
    <property type="match status" value="1"/>
</dbReference>
<evidence type="ECO:0000256" key="2">
    <source>
        <dbReference type="ARBA" id="ARBA00022692"/>
    </source>
</evidence>
<evidence type="ECO:0000256" key="5">
    <source>
        <dbReference type="ARBA" id="ARBA00023010"/>
    </source>
</evidence>
<evidence type="ECO:0000256" key="4">
    <source>
        <dbReference type="ARBA" id="ARBA00022989"/>
    </source>
</evidence>
<dbReference type="InterPro" id="IPR023391">
    <property type="entry name" value="Prot_translocase_SecE_dom_sf"/>
</dbReference>
<comment type="function">
    <text evidence="8">Essential subunit of the Sec protein translocation channel SecYEG. Clamps together the 2 halves of SecY. May contact the channel plug during translocation.</text>
</comment>
<feature type="transmembrane region" description="Helical" evidence="8">
    <location>
        <begin position="33"/>
        <end position="54"/>
    </location>
</feature>
<dbReference type="EMBL" id="DTBJ01000016">
    <property type="protein sequence ID" value="HGM58367.1"/>
    <property type="molecule type" value="Genomic_DNA"/>
</dbReference>
<evidence type="ECO:0000256" key="8">
    <source>
        <dbReference type="HAMAP-Rule" id="MF_00422"/>
    </source>
</evidence>
<keyword evidence="4 8" id="KW-1133">Transmembrane helix</keyword>
<keyword evidence="8" id="KW-1003">Cell membrane</keyword>
<dbReference type="HAMAP" id="MF_00422">
    <property type="entry name" value="SecE"/>
    <property type="match status" value="1"/>
</dbReference>
<keyword evidence="6 8" id="KW-0472">Membrane</keyword>